<dbReference type="Gene3D" id="1.10.340.70">
    <property type="match status" value="1"/>
</dbReference>
<sequence>LTLPSGSGGFQIYSDASKKGLGCVLMQHRNVIAYASRQLKPYEVNYPTHDLELAAVVFALKIWRHYLYGESCDIFTDHKSLKYIFTQRDLNKRQRRWLELLKDYDTNIQYHLGKANVVTDALSRKSGMIAGIKVEFRLDDDYVLWQDTRLVVPNDVSLREALLTEAHSSPFSVHPGYTKMYHDLKQYFW</sequence>
<evidence type="ECO:0000256" key="5">
    <source>
        <dbReference type="ARBA" id="ARBA00022801"/>
    </source>
</evidence>
<evidence type="ECO:0000256" key="4">
    <source>
        <dbReference type="ARBA" id="ARBA00022759"/>
    </source>
</evidence>
<name>A0A699T0G5_TANCI</name>
<organism evidence="9">
    <name type="scientific">Tanacetum cinerariifolium</name>
    <name type="common">Dalmatian daisy</name>
    <name type="synonym">Chrysanthemum cinerariifolium</name>
    <dbReference type="NCBI Taxonomy" id="118510"/>
    <lineage>
        <taxon>Eukaryota</taxon>
        <taxon>Viridiplantae</taxon>
        <taxon>Streptophyta</taxon>
        <taxon>Embryophyta</taxon>
        <taxon>Tracheophyta</taxon>
        <taxon>Spermatophyta</taxon>
        <taxon>Magnoliopsida</taxon>
        <taxon>eudicotyledons</taxon>
        <taxon>Gunneridae</taxon>
        <taxon>Pentapetalae</taxon>
        <taxon>asterids</taxon>
        <taxon>campanulids</taxon>
        <taxon>Asterales</taxon>
        <taxon>Asteraceae</taxon>
        <taxon>Asteroideae</taxon>
        <taxon>Anthemideae</taxon>
        <taxon>Anthemidinae</taxon>
        <taxon>Tanacetum</taxon>
    </lineage>
</organism>
<keyword evidence="6 9" id="KW-0695">RNA-directed DNA polymerase</keyword>
<dbReference type="Pfam" id="PF17921">
    <property type="entry name" value="Integrase_H2C2"/>
    <property type="match status" value="1"/>
</dbReference>
<keyword evidence="1" id="KW-0808">Transferase</keyword>
<dbReference type="Pfam" id="PF17917">
    <property type="entry name" value="RT_RNaseH"/>
    <property type="match status" value="1"/>
</dbReference>
<dbReference type="Gene3D" id="3.10.20.370">
    <property type="match status" value="1"/>
</dbReference>
<protein>
    <submittedName>
        <fullName evidence="9">Reverse transcriptase</fullName>
    </submittedName>
</protein>
<accession>A0A699T0G5</accession>
<evidence type="ECO:0000259" key="8">
    <source>
        <dbReference type="Pfam" id="PF17921"/>
    </source>
</evidence>
<evidence type="ECO:0000256" key="2">
    <source>
        <dbReference type="ARBA" id="ARBA00022695"/>
    </source>
</evidence>
<dbReference type="GO" id="GO:0016787">
    <property type="term" value="F:hydrolase activity"/>
    <property type="evidence" value="ECO:0007669"/>
    <property type="project" value="UniProtKB-KW"/>
</dbReference>
<evidence type="ECO:0000256" key="3">
    <source>
        <dbReference type="ARBA" id="ARBA00022722"/>
    </source>
</evidence>
<feature type="domain" description="Integrase zinc-binding" evidence="8">
    <location>
        <begin position="156"/>
        <end position="189"/>
    </location>
</feature>
<evidence type="ECO:0000259" key="7">
    <source>
        <dbReference type="Pfam" id="PF17917"/>
    </source>
</evidence>
<dbReference type="InterPro" id="IPR041373">
    <property type="entry name" value="RT_RNaseH"/>
</dbReference>
<keyword evidence="4" id="KW-0255">Endonuclease</keyword>
<keyword evidence="2" id="KW-0548">Nucleotidyltransferase</keyword>
<dbReference type="GO" id="GO:0003964">
    <property type="term" value="F:RNA-directed DNA polymerase activity"/>
    <property type="evidence" value="ECO:0007669"/>
    <property type="project" value="UniProtKB-KW"/>
</dbReference>
<proteinExistence type="predicted"/>
<dbReference type="FunFam" id="3.10.20.370:FF:000001">
    <property type="entry name" value="Retrovirus-related Pol polyprotein from transposon 17.6-like protein"/>
    <property type="match status" value="1"/>
</dbReference>
<dbReference type="PANTHER" id="PTHR34072:SF59">
    <property type="entry name" value="CCHC-TYPE INTEGRASE"/>
    <property type="match status" value="1"/>
</dbReference>
<keyword evidence="5" id="KW-0378">Hydrolase</keyword>
<feature type="non-terminal residue" evidence="9">
    <location>
        <position position="1"/>
    </location>
</feature>
<comment type="caution">
    <text evidence="9">The sequence shown here is derived from an EMBL/GenBank/DDBJ whole genome shotgun (WGS) entry which is preliminary data.</text>
</comment>
<dbReference type="GO" id="GO:0004519">
    <property type="term" value="F:endonuclease activity"/>
    <property type="evidence" value="ECO:0007669"/>
    <property type="project" value="UniProtKB-KW"/>
</dbReference>
<evidence type="ECO:0000256" key="6">
    <source>
        <dbReference type="ARBA" id="ARBA00022918"/>
    </source>
</evidence>
<dbReference type="PANTHER" id="PTHR34072">
    <property type="entry name" value="ENZYMATIC POLYPROTEIN-RELATED"/>
    <property type="match status" value="1"/>
</dbReference>
<dbReference type="SUPFAM" id="SSF56672">
    <property type="entry name" value="DNA/RNA polymerases"/>
    <property type="match status" value="1"/>
</dbReference>
<dbReference type="InterPro" id="IPR043502">
    <property type="entry name" value="DNA/RNA_pol_sf"/>
</dbReference>
<evidence type="ECO:0000256" key="1">
    <source>
        <dbReference type="ARBA" id="ARBA00022679"/>
    </source>
</evidence>
<dbReference type="CDD" id="cd09274">
    <property type="entry name" value="RNase_HI_RT_Ty3"/>
    <property type="match status" value="1"/>
</dbReference>
<feature type="domain" description="Reverse transcriptase RNase H-like" evidence="7">
    <location>
        <begin position="10"/>
        <end position="104"/>
    </location>
</feature>
<evidence type="ECO:0000313" key="9">
    <source>
        <dbReference type="EMBL" id="GFD02838.1"/>
    </source>
</evidence>
<keyword evidence="3" id="KW-0540">Nuclease</keyword>
<dbReference type="EMBL" id="BKCJ011200780">
    <property type="protein sequence ID" value="GFD02838.1"/>
    <property type="molecule type" value="Genomic_DNA"/>
</dbReference>
<reference evidence="9" key="1">
    <citation type="journal article" date="2019" name="Sci. Rep.">
        <title>Draft genome of Tanacetum cinerariifolium, the natural source of mosquito coil.</title>
        <authorList>
            <person name="Yamashiro T."/>
            <person name="Shiraishi A."/>
            <person name="Satake H."/>
            <person name="Nakayama K."/>
        </authorList>
    </citation>
    <scope>NUCLEOTIDE SEQUENCE</scope>
</reference>
<dbReference type="InterPro" id="IPR041588">
    <property type="entry name" value="Integrase_H2C2"/>
</dbReference>
<gene>
    <name evidence="9" type="ORF">Tci_874807</name>
</gene>
<dbReference type="AlphaFoldDB" id="A0A699T0G5"/>